<evidence type="ECO:0000313" key="5">
    <source>
        <dbReference type="Proteomes" id="UP001354989"/>
    </source>
</evidence>
<proteinExistence type="predicted"/>
<dbReference type="PANTHER" id="PTHR48057:SF7">
    <property type="entry name" value="LEUCINE-RICH REPEAT SERINE_THREONINE-PROTEIN KINASE 1"/>
    <property type="match status" value="1"/>
</dbReference>
<evidence type="ECO:0000313" key="4">
    <source>
        <dbReference type="EMBL" id="BDC99906.1"/>
    </source>
</evidence>
<dbReference type="PRINTS" id="PR00019">
    <property type="entry name" value="LEURICHRPT"/>
</dbReference>
<dbReference type="EMBL" id="AP025292">
    <property type="protein sequence ID" value="BDC99906.1"/>
    <property type="molecule type" value="Genomic_DNA"/>
</dbReference>
<keyword evidence="1" id="KW-0433">Leucine-rich repeat</keyword>
<dbReference type="PANTHER" id="PTHR48057">
    <property type="entry name" value="LEUCINE-RICH REPEAT SERINE/THREONINE-PROTEIN KINASE 1"/>
    <property type="match status" value="1"/>
</dbReference>
<evidence type="ECO:0000256" key="2">
    <source>
        <dbReference type="ARBA" id="ARBA00022737"/>
    </source>
</evidence>
<protein>
    <recommendedName>
        <fullName evidence="6">Leucine-rich repeat domain-containing protein</fullName>
    </recommendedName>
</protein>
<dbReference type="Gene3D" id="3.80.10.10">
    <property type="entry name" value="Ribonuclease Inhibitor"/>
    <property type="match status" value="3"/>
</dbReference>
<evidence type="ECO:0000256" key="1">
    <source>
        <dbReference type="ARBA" id="ARBA00022614"/>
    </source>
</evidence>
<dbReference type="SMART" id="SM00369">
    <property type="entry name" value="LRR_TYP"/>
    <property type="match status" value="7"/>
</dbReference>
<dbReference type="Pfam" id="PF13855">
    <property type="entry name" value="LRR_8"/>
    <property type="match status" value="3"/>
</dbReference>
<dbReference type="InterPro" id="IPR003591">
    <property type="entry name" value="Leu-rich_rpt_typical-subtyp"/>
</dbReference>
<organism evidence="4 5">
    <name type="scientific">Persicobacter psychrovividus</name>
    <dbReference type="NCBI Taxonomy" id="387638"/>
    <lineage>
        <taxon>Bacteria</taxon>
        <taxon>Pseudomonadati</taxon>
        <taxon>Bacteroidota</taxon>
        <taxon>Cytophagia</taxon>
        <taxon>Cytophagales</taxon>
        <taxon>Persicobacteraceae</taxon>
        <taxon>Persicobacter</taxon>
    </lineage>
</organism>
<dbReference type="InterPro" id="IPR001611">
    <property type="entry name" value="Leu-rich_rpt"/>
</dbReference>
<reference evidence="4 5" key="1">
    <citation type="submission" date="2021-12" db="EMBL/GenBank/DDBJ databases">
        <title>Genome sequencing of bacteria with rrn-lacking chromosome and rrn-plasmid.</title>
        <authorList>
            <person name="Anda M."/>
            <person name="Iwasaki W."/>
        </authorList>
    </citation>
    <scope>NUCLEOTIDE SEQUENCE [LARGE SCALE GENOMIC DNA]</scope>
    <source>
        <strain evidence="4 5">NBRC 101262</strain>
    </source>
</reference>
<dbReference type="SUPFAM" id="SSF52058">
    <property type="entry name" value="L domain-like"/>
    <property type="match status" value="2"/>
</dbReference>
<feature type="signal peptide" evidence="3">
    <location>
        <begin position="1"/>
        <end position="27"/>
    </location>
</feature>
<sequence>MIVWKRNRWCKCLLGTLMAFSVFSTQAQVVSRSNYYFKTESLKLVSNQRKDTLKVVHLHDSTLVQMPLWLKECENIELLDVSGTQIKYFPKWMAGLSKLEKIVYNGLVEPRQASSMVPMAAPEIDGYPQFPKLPQVKHLEMRFHGWVHAPGSIRKLKSLESLDLSDNKIKQLPSFLRRFRALEKLSLDRNELEIQGGFPKLPALKSLSLSKNDMADLPDNFEQLPKLISLDLSSNKISDELLSGRMMALGSLQYLNLKGNELHAFPQVALRMAKLKSLNLSFNELDRLPANGFEAMKSLTDLDLSYNQLKDDLGGIAFLPLLQRLDLSHNKLYTLSLSAKNMDKLTGLQLESNAFEHFPVEVFDFKNLVRCDLSFNRIDQRPTPGWQKQSIKYLWLNLKGNPLQGDSLNDFRADCADSGVMLAY</sequence>
<keyword evidence="2" id="KW-0677">Repeat</keyword>
<name>A0ABN6LEY2_9BACT</name>
<keyword evidence="5" id="KW-1185">Reference proteome</keyword>
<dbReference type="SMART" id="SM00364">
    <property type="entry name" value="LRR_BAC"/>
    <property type="match status" value="5"/>
</dbReference>
<gene>
    <name evidence="4" type="ORF">PEPS_21870</name>
</gene>
<dbReference type="InterPro" id="IPR052595">
    <property type="entry name" value="LRRC69/RLP"/>
</dbReference>
<dbReference type="InterPro" id="IPR032675">
    <property type="entry name" value="LRR_dom_sf"/>
</dbReference>
<dbReference type="Proteomes" id="UP001354989">
    <property type="component" value="Chromosome"/>
</dbReference>
<feature type="chain" id="PRO_5047238429" description="Leucine-rich repeat domain-containing protein" evidence="3">
    <location>
        <begin position="28"/>
        <end position="424"/>
    </location>
</feature>
<evidence type="ECO:0008006" key="6">
    <source>
        <dbReference type="Google" id="ProtNLM"/>
    </source>
</evidence>
<evidence type="ECO:0000256" key="3">
    <source>
        <dbReference type="SAM" id="SignalP"/>
    </source>
</evidence>
<keyword evidence="3" id="KW-0732">Signal</keyword>
<accession>A0ABN6LEY2</accession>